<evidence type="ECO:0000256" key="2">
    <source>
        <dbReference type="ARBA" id="ARBA00022490"/>
    </source>
</evidence>
<keyword evidence="8" id="KW-1185">Reference proteome</keyword>
<organism evidence="7 8">
    <name type="scientific">Novymonas esmeraldas</name>
    <dbReference type="NCBI Taxonomy" id="1808958"/>
    <lineage>
        <taxon>Eukaryota</taxon>
        <taxon>Discoba</taxon>
        <taxon>Euglenozoa</taxon>
        <taxon>Kinetoplastea</taxon>
        <taxon>Metakinetoplastina</taxon>
        <taxon>Trypanosomatida</taxon>
        <taxon>Trypanosomatidae</taxon>
        <taxon>Novymonas</taxon>
    </lineage>
</organism>
<dbReference type="InterPro" id="IPR041243">
    <property type="entry name" value="STI1/HOP_DP"/>
</dbReference>
<gene>
    <name evidence="7" type="ORF">NESM_000806600</name>
</gene>
<dbReference type="PANTHER" id="PTHR22904">
    <property type="entry name" value="TPR REPEAT CONTAINING PROTEIN"/>
    <property type="match status" value="1"/>
</dbReference>
<evidence type="ECO:0000313" key="7">
    <source>
        <dbReference type="EMBL" id="KAK7198463.1"/>
    </source>
</evidence>
<dbReference type="FunFam" id="1.25.40.10:FF:000027">
    <property type="entry name" value="stress-induced-phosphoprotein 1 isoform X1"/>
    <property type="match status" value="1"/>
</dbReference>
<dbReference type="Pfam" id="PF00515">
    <property type="entry name" value="TPR_1"/>
    <property type="match status" value="2"/>
</dbReference>
<comment type="subcellular location">
    <subcellularLocation>
        <location evidence="1">Cytoplasm</location>
    </subcellularLocation>
</comment>
<dbReference type="InterPro" id="IPR019734">
    <property type="entry name" value="TPR_rpt"/>
</dbReference>
<dbReference type="SMART" id="SM00028">
    <property type="entry name" value="TPR"/>
    <property type="match status" value="9"/>
</dbReference>
<sequence length="550" mass="62129">MDANELKSKGNEEFSAGRYVEAVNYFSKAIQLDSQNNVLYSNRSACFAALHKYKDALDDADKCISIKPDWAKGHVRRGAALHGMRRFDDAIVAYQKGLQFDPVNSACTQGVKDVQVAKALEARDPIARAFTPEAFRKIQENPKLSLLMLQPDYVKMVDAVIRDPSQSRLYMEDQRFALTLMYLSGMKIPDADEDGEEERPSPKATKAAAAANSAKTEKALTSNEKEAAALKEEGNKLYLAKRFEEALSKYEAAQATDPKNTLYILNASAVFFEQGDFDKCIAECERGVEHGRENRCDYTIIAKLMTRHAFCLQKQKKYEAAIDLYKRALVEWRNPDTLKKLTECEKEHHKAVEEAYMDPEIAQQKKDEGNQFFKEDKFPEAVAAYTEAIKRNPAEHTSYSNRAASYLKLGAFNDALKDAEKCIELKPDFVKGYARKGHAYFWTKQYNRALQAYDEGLKVDPTNADCKDGRFRTMSKIQEMASGQSDDGDEAARRAMGDPEIAAIMQDSYIQLVLREMQNDPKRIQEYMKDPGIAAKINKLISAGIIRFGQ</sequence>
<feature type="repeat" description="TPR" evidence="5">
    <location>
        <begin position="430"/>
        <end position="463"/>
    </location>
</feature>
<proteinExistence type="predicted"/>
<dbReference type="PANTHER" id="PTHR22904:SF523">
    <property type="entry name" value="STRESS-INDUCED-PHOSPHOPROTEIN 1"/>
    <property type="match status" value="1"/>
</dbReference>
<evidence type="ECO:0000256" key="1">
    <source>
        <dbReference type="ARBA" id="ARBA00004496"/>
    </source>
</evidence>
<feature type="repeat" description="TPR" evidence="5">
    <location>
        <begin position="3"/>
        <end position="36"/>
    </location>
</feature>
<comment type="caution">
    <text evidence="7">The sequence shown here is derived from an EMBL/GenBank/DDBJ whole genome shotgun (WGS) entry which is preliminary data.</text>
</comment>
<dbReference type="GO" id="GO:0051879">
    <property type="term" value="F:Hsp90 protein binding"/>
    <property type="evidence" value="ECO:0007669"/>
    <property type="project" value="TreeGrafter"/>
</dbReference>
<accession>A0AAW0EWT1</accession>
<feature type="repeat" description="TPR" evidence="5">
    <location>
        <begin position="362"/>
        <end position="395"/>
    </location>
</feature>
<keyword evidence="3" id="KW-0677">Repeat</keyword>
<feature type="domain" description="STI1" evidence="6">
    <location>
        <begin position="131"/>
        <end position="170"/>
    </location>
</feature>
<evidence type="ECO:0000256" key="3">
    <source>
        <dbReference type="ARBA" id="ARBA00022737"/>
    </source>
</evidence>
<dbReference type="InterPro" id="IPR006636">
    <property type="entry name" value="STI1_HS-bd"/>
</dbReference>
<evidence type="ECO:0000256" key="5">
    <source>
        <dbReference type="PROSITE-ProRule" id="PRU00339"/>
    </source>
</evidence>
<evidence type="ECO:0000313" key="8">
    <source>
        <dbReference type="Proteomes" id="UP001430356"/>
    </source>
</evidence>
<dbReference type="FunFam" id="1.25.40.10:FF:000010">
    <property type="entry name" value="Stress-induced phosphoprotein 1"/>
    <property type="match status" value="1"/>
</dbReference>
<dbReference type="FunFam" id="1.25.40.10:FF:000020">
    <property type="entry name" value="Stress-induced phosphoprotein 1"/>
    <property type="match status" value="1"/>
</dbReference>
<dbReference type="FunFam" id="1.10.260.100:FF:000002">
    <property type="entry name" value="Stress-induced-phosphoprotein 1 (Hsp70/Hsp90-organizing)"/>
    <property type="match status" value="1"/>
</dbReference>
<dbReference type="Gene3D" id="1.25.40.10">
    <property type="entry name" value="Tetratricopeptide repeat domain"/>
    <property type="match status" value="3"/>
</dbReference>
<dbReference type="SUPFAM" id="SSF48452">
    <property type="entry name" value="TPR-like"/>
    <property type="match status" value="3"/>
</dbReference>
<keyword evidence="2" id="KW-0963">Cytoplasm</keyword>
<name>A0AAW0EWT1_9TRYP</name>
<evidence type="ECO:0000259" key="6">
    <source>
        <dbReference type="SMART" id="SM00727"/>
    </source>
</evidence>
<feature type="repeat" description="TPR" evidence="5">
    <location>
        <begin position="396"/>
        <end position="429"/>
    </location>
</feature>
<dbReference type="SMART" id="SM00727">
    <property type="entry name" value="STI1"/>
    <property type="match status" value="2"/>
</dbReference>
<dbReference type="Pfam" id="PF17830">
    <property type="entry name" value="STI1-HOP_DP"/>
    <property type="match status" value="2"/>
</dbReference>
<dbReference type="GO" id="GO:0005737">
    <property type="term" value="C:cytoplasm"/>
    <property type="evidence" value="ECO:0007669"/>
    <property type="project" value="UniProtKB-SubCell"/>
</dbReference>
<dbReference type="AlphaFoldDB" id="A0AAW0EWT1"/>
<dbReference type="Gene3D" id="1.10.260.100">
    <property type="match status" value="2"/>
</dbReference>
<protein>
    <submittedName>
        <fullName evidence="7">Stress-induced protein sti1</fullName>
    </submittedName>
</protein>
<evidence type="ECO:0000256" key="4">
    <source>
        <dbReference type="ARBA" id="ARBA00022803"/>
    </source>
</evidence>
<dbReference type="Proteomes" id="UP001430356">
    <property type="component" value="Unassembled WGS sequence"/>
</dbReference>
<dbReference type="EMBL" id="JAECZO010000152">
    <property type="protein sequence ID" value="KAK7198463.1"/>
    <property type="molecule type" value="Genomic_DNA"/>
</dbReference>
<keyword evidence="4 5" id="KW-0802">TPR repeat</keyword>
<feature type="domain" description="STI1" evidence="6">
    <location>
        <begin position="498"/>
        <end position="537"/>
    </location>
</feature>
<feature type="repeat" description="TPR" evidence="5">
    <location>
        <begin position="227"/>
        <end position="260"/>
    </location>
</feature>
<dbReference type="PROSITE" id="PS50005">
    <property type="entry name" value="TPR"/>
    <property type="match status" value="6"/>
</dbReference>
<dbReference type="InterPro" id="IPR011990">
    <property type="entry name" value="TPR-like_helical_dom_sf"/>
</dbReference>
<feature type="repeat" description="TPR" evidence="5">
    <location>
        <begin position="71"/>
        <end position="104"/>
    </location>
</feature>
<reference evidence="7 8" key="1">
    <citation type="journal article" date="2021" name="MBio">
        <title>A New Model Trypanosomatid, Novymonas esmeraldas: Genomic Perception of Its 'Candidatus Pandoraea novymonadis' Endosymbiont.</title>
        <authorList>
            <person name="Zakharova A."/>
            <person name="Saura A."/>
            <person name="Butenko A."/>
            <person name="Podesvova L."/>
            <person name="Warmusova S."/>
            <person name="Kostygov A.Y."/>
            <person name="Nenarokova A."/>
            <person name="Lukes J."/>
            <person name="Opperdoes F.R."/>
            <person name="Yurchenko V."/>
        </authorList>
    </citation>
    <scope>NUCLEOTIDE SEQUENCE [LARGE SCALE GENOMIC DNA]</scope>
    <source>
        <strain evidence="7 8">E262AT.01</strain>
    </source>
</reference>